<reference evidence="12" key="1">
    <citation type="submission" date="2020-06" db="EMBL/GenBank/DDBJ databases">
        <title>Draft genomic sequecing of Geomonas sp. Red736.</title>
        <authorList>
            <person name="Itoh H."/>
            <person name="Xu Z.X."/>
            <person name="Ushijima N."/>
            <person name="Masuda Y."/>
            <person name="Shiratori Y."/>
            <person name="Senoo K."/>
        </authorList>
    </citation>
    <scope>NUCLEOTIDE SEQUENCE [LARGE SCALE GENOMIC DNA]</scope>
    <source>
        <strain evidence="12">Red736</strain>
    </source>
</reference>
<keyword evidence="4" id="KW-0597">Phosphoprotein</keyword>
<feature type="region of interest" description="Disordered" evidence="7">
    <location>
        <begin position="520"/>
        <end position="541"/>
    </location>
</feature>
<dbReference type="Pfam" id="PF00672">
    <property type="entry name" value="HAMP"/>
    <property type="match status" value="1"/>
</dbReference>
<dbReference type="InterPro" id="IPR004358">
    <property type="entry name" value="Sig_transdc_His_kin-like_C"/>
</dbReference>
<dbReference type="Pfam" id="PF02518">
    <property type="entry name" value="HATPase_c"/>
    <property type="match status" value="1"/>
</dbReference>
<evidence type="ECO:0000259" key="9">
    <source>
        <dbReference type="PROSITE" id="PS50109"/>
    </source>
</evidence>
<comment type="caution">
    <text evidence="11">The sequence shown here is derived from an EMBL/GenBank/DDBJ whole genome shotgun (WGS) entry which is preliminary data.</text>
</comment>
<evidence type="ECO:0000313" key="12">
    <source>
        <dbReference type="Proteomes" id="UP000568888"/>
    </source>
</evidence>
<dbReference type="Gene3D" id="6.10.340.10">
    <property type="match status" value="1"/>
</dbReference>
<dbReference type="Pfam" id="PF00512">
    <property type="entry name" value="HisKA"/>
    <property type="match status" value="1"/>
</dbReference>
<keyword evidence="6 11" id="KW-0418">Kinase</keyword>
<dbReference type="RefSeq" id="WP_183345624.1">
    <property type="nucleotide sequence ID" value="NZ_BLXY01000001.1"/>
</dbReference>
<comment type="catalytic activity">
    <reaction evidence="1">
        <text>ATP + protein L-histidine = ADP + protein N-phospho-L-histidine.</text>
        <dbReference type="EC" id="2.7.13.3"/>
    </reaction>
</comment>
<evidence type="ECO:0000256" key="4">
    <source>
        <dbReference type="ARBA" id="ARBA00022553"/>
    </source>
</evidence>
<proteinExistence type="predicted"/>
<evidence type="ECO:0000256" key="7">
    <source>
        <dbReference type="SAM" id="MobiDB-lite"/>
    </source>
</evidence>
<dbReference type="Gene3D" id="3.30.565.10">
    <property type="entry name" value="Histidine kinase-like ATPase, C-terminal domain"/>
    <property type="match status" value="1"/>
</dbReference>
<evidence type="ECO:0000313" key="11">
    <source>
        <dbReference type="EMBL" id="GFO63039.1"/>
    </source>
</evidence>
<dbReference type="SMART" id="SM00387">
    <property type="entry name" value="HATPase_c"/>
    <property type="match status" value="1"/>
</dbReference>
<dbReference type="Proteomes" id="UP000568888">
    <property type="component" value="Unassembled WGS sequence"/>
</dbReference>
<organism evidence="11 12">
    <name type="scientific">Geomonas paludis</name>
    <dbReference type="NCBI Taxonomy" id="2740185"/>
    <lineage>
        <taxon>Bacteria</taxon>
        <taxon>Pseudomonadati</taxon>
        <taxon>Thermodesulfobacteriota</taxon>
        <taxon>Desulfuromonadia</taxon>
        <taxon>Geobacterales</taxon>
        <taxon>Geobacteraceae</taxon>
        <taxon>Geomonas</taxon>
    </lineage>
</organism>
<dbReference type="GO" id="GO:0016020">
    <property type="term" value="C:membrane"/>
    <property type="evidence" value="ECO:0007669"/>
    <property type="project" value="UniProtKB-SubCell"/>
</dbReference>
<dbReference type="EC" id="2.7.13.3" evidence="3"/>
<comment type="subcellular location">
    <subcellularLocation>
        <location evidence="2">Membrane</location>
    </subcellularLocation>
</comment>
<dbReference type="PANTHER" id="PTHR43065">
    <property type="entry name" value="SENSOR HISTIDINE KINASE"/>
    <property type="match status" value="1"/>
</dbReference>
<dbReference type="SUPFAM" id="SSF158472">
    <property type="entry name" value="HAMP domain-like"/>
    <property type="match status" value="1"/>
</dbReference>
<evidence type="ECO:0000256" key="1">
    <source>
        <dbReference type="ARBA" id="ARBA00000085"/>
    </source>
</evidence>
<dbReference type="PANTHER" id="PTHR43065:SF42">
    <property type="entry name" value="TWO-COMPONENT SENSOR PPRA"/>
    <property type="match status" value="1"/>
</dbReference>
<evidence type="ECO:0000259" key="10">
    <source>
        <dbReference type="PROSITE" id="PS50885"/>
    </source>
</evidence>
<dbReference type="PROSITE" id="PS50885">
    <property type="entry name" value="HAMP"/>
    <property type="match status" value="1"/>
</dbReference>
<dbReference type="PRINTS" id="PR00344">
    <property type="entry name" value="BCTRLSENSOR"/>
</dbReference>
<dbReference type="InterPro" id="IPR005467">
    <property type="entry name" value="His_kinase_dom"/>
</dbReference>
<evidence type="ECO:0000256" key="8">
    <source>
        <dbReference type="SAM" id="Phobius"/>
    </source>
</evidence>
<dbReference type="InterPro" id="IPR003660">
    <property type="entry name" value="HAMP_dom"/>
</dbReference>
<dbReference type="CDD" id="cd00082">
    <property type="entry name" value="HisKA"/>
    <property type="match status" value="1"/>
</dbReference>
<feature type="domain" description="HAMP" evidence="10">
    <location>
        <begin position="214"/>
        <end position="266"/>
    </location>
</feature>
<evidence type="ECO:0000256" key="3">
    <source>
        <dbReference type="ARBA" id="ARBA00012438"/>
    </source>
</evidence>
<dbReference type="CDD" id="cd06225">
    <property type="entry name" value="HAMP"/>
    <property type="match status" value="1"/>
</dbReference>
<dbReference type="InterPro" id="IPR003661">
    <property type="entry name" value="HisK_dim/P_dom"/>
</dbReference>
<dbReference type="Gene3D" id="3.30.450.290">
    <property type="match status" value="1"/>
</dbReference>
<name>A0A6V8MUL6_9BACT</name>
<evidence type="ECO:0000256" key="6">
    <source>
        <dbReference type="ARBA" id="ARBA00022777"/>
    </source>
</evidence>
<feature type="transmembrane region" description="Helical" evidence="8">
    <location>
        <begin position="6"/>
        <end position="27"/>
    </location>
</feature>
<dbReference type="AlphaFoldDB" id="A0A6V8MUL6"/>
<protein>
    <recommendedName>
        <fullName evidence="3">histidine kinase</fullName>
        <ecNumber evidence="3">2.7.13.3</ecNumber>
    </recommendedName>
</protein>
<sequence length="541" mass="59516">MRLNLISKLALATGLVLLCTMALFAYLNLRSLKGLLLQEAISEADRITETIIRTTHNQMLRDDRPLFYKTIEEIGNQQGVERIRLINKTGRIIFSTDDSETGTVLGKHSEVCAVCHGGPELLLTASSKNRSRRFYGKSGAEFLGITNAIYNEESCYTASCHFHPENFKVLGVLDVVVPLDRMHSLLDAYRSRMLLLTLLLITLTSLSLTYFTQKLVNRPVRELLEHTQMLARGELDGLVHSFAHDELGELADSFNTMTVNLKKARQELEGWGRDLELMVQQRTQEITRMQAQLIRSEKLASLGELVAGIAHEINNPLTGILVFASLIQSNPKLDPVLKNDIETVLRETKRCAGIVKGLLEFARCAPPQKSPCSLNEISDAALELVRHQTLFQDVTIARNYSGRIPQLLLDPNQIEQVLVNMLVNAGHALRGEGMVMVVTGIDPAQRMAFIKISDNGCGIPEANLDRIFDPFFTTKSNKGTGLGLSVSYGIIQEHGGHIEVQSQEGSGTTFTILFPIPEADATAPSPADPAPAELPAGPASG</sequence>
<dbReference type="SUPFAM" id="SSF55874">
    <property type="entry name" value="ATPase domain of HSP90 chaperone/DNA topoisomerase II/histidine kinase"/>
    <property type="match status" value="1"/>
</dbReference>
<dbReference type="PROSITE" id="PS50109">
    <property type="entry name" value="HIS_KIN"/>
    <property type="match status" value="1"/>
</dbReference>
<dbReference type="SMART" id="SM00304">
    <property type="entry name" value="HAMP"/>
    <property type="match status" value="1"/>
</dbReference>
<dbReference type="Gene3D" id="1.10.287.130">
    <property type="match status" value="1"/>
</dbReference>
<keyword evidence="8" id="KW-0812">Transmembrane</keyword>
<evidence type="ECO:0000256" key="5">
    <source>
        <dbReference type="ARBA" id="ARBA00022679"/>
    </source>
</evidence>
<dbReference type="InterPro" id="IPR036890">
    <property type="entry name" value="HATPase_C_sf"/>
</dbReference>
<keyword evidence="8" id="KW-1133">Transmembrane helix</keyword>
<accession>A0A6V8MUL6</accession>
<keyword evidence="5" id="KW-0808">Transferase</keyword>
<keyword evidence="8" id="KW-0472">Membrane</keyword>
<gene>
    <name evidence="11" type="ORF">GMPD_09580</name>
</gene>
<dbReference type="EMBL" id="BLXY01000001">
    <property type="protein sequence ID" value="GFO63039.1"/>
    <property type="molecule type" value="Genomic_DNA"/>
</dbReference>
<dbReference type="SMART" id="SM00388">
    <property type="entry name" value="HisKA"/>
    <property type="match status" value="1"/>
</dbReference>
<dbReference type="InterPro" id="IPR036097">
    <property type="entry name" value="HisK_dim/P_sf"/>
</dbReference>
<dbReference type="SUPFAM" id="SSF47384">
    <property type="entry name" value="Homodimeric domain of signal transducing histidine kinase"/>
    <property type="match status" value="1"/>
</dbReference>
<dbReference type="InterPro" id="IPR003594">
    <property type="entry name" value="HATPase_dom"/>
</dbReference>
<evidence type="ECO:0000256" key="2">
    <source>
        <dbReference type="ARBA" id="ARBA00004370"/>
    </source>
</evidence>
<feature type="domain" description="Histidine kinase" evidence="9">
    <location>
        <begin position="308"/>
        <end position="518"/>
    </location>
</feature>
<dbReference type="GO" id="GO:0000155">
    <property type="term" value="F:phosphorelay sensor kinase activity"/>
    <property type="evidence" value="ECO:0007669"/>
    <property type="project" value="InterPro"/>
</dbReference>